<name>U4TGU7_9LACO</name>
<reference evidence="2" key="1">
    <citation type="journal article" date="2013" name="Genome Announc.">
        <title>Whole-Genome Sequencing of Lactobacillus shenzhenensis Strain LY-73T.</title>
        <authorList>
            <person name="Lin Z."/>
            <person name="Liu Z."/>
            <person name="Yang R."/>
            <person name="Zou Y."/>
            <person name="Wan D."/>
            <person name="Chen J."/>
            <person name="Guo M."/>
            <person name="Zhao J."/>
            <person name="Fang C."/>
            <person name="Yang R."/>
            <person name="Liu F."/>
        </authorList>
    </citation>
    <scope>NUCLEOTIDE SEQUENCE [LARGE SCALE GENOMIC DNA]</scope>
    <source>
        <strain evidence="2">LY-73</strain>
    </source>
</reference>
<dbReference type="AlphaFoldDB" id="U4TGU7"/>
<protein>
    <submittedName>
        <fullName evidence="1">Uncharacterized protein</fullName>
    </submittedName>
</protein>
<sequence length="59" mass="6749">MKNDEQHLATLLSWRNRLTILRILAGPSADLDDVLRIADRKISELVAQHQVNSALDIWN</sequence>
<dbReference type="HOGENOM" id="CLU_2954868_0_0_9"/>
<dbReference type="OrthoDB" id="9920341at2"/>
<organism evidence="1 2">
    <name type="scientific">Schleiferilactobacillus shenzhenensis LY-73</name>
    <dbReference type="NCBI Taxonomy" id="1231336"/>
    <lineage>
        <taxon>Bacteria</taxon>
        <taxon>Bacillati</taxon>
        <taxon>Bacillota</taxon>
        <taxon>Bacilli</taxon>
        <taxon>Lactobacillales</taxon>
        <taxon>Lactobacillaceae</taxon>
        <taxon>Schleiferilactobacillus</taxon>
    </lineage>
</organism>
<dbReference type="RefSeq" id="WP_022530664.1">
    <property type="nucleotide sequence ID" value="NZ_KI271606.1"/>
</dbReference>
<dbReference type="EMBL" id="KI271606">
    <property type="protein sequence ID" value="ERL64011.1"/>
    <property type="molecule type" value="Genomic_DNA"/>
</dbReference>
<proteinExistence type="predicted"/>
<gene>
    <name evidence="1" type="ORF">L248_1658</name>
</gene>
<keyword evidence="2" id="KW-1185">Reference proteome</keyword>
<dbReference type="Proteomes" id="UP000030647">
    <property type="component" value="Unassembled WGS sequence"/>
</dbReference>
<evidence type="ECO:0000313" key="1">
    <source>
        <dbReference type="EMBL" id="ERL64011.1"/>
    </source>
</evidence>
<dbReference type="STRING" id="1231336.L248_1658"/>
<evidence type="ECO:0000313" key="2">
    <source>
        <dbReference type="Proteomes" id="UP000030647"/>
    </source>
</evidence>
<accession>U4TGU7</accession>